<keyword evidence="4" id="KW-0804">Transcription</keyword>
<feature type="region of interest" description="Disordered" evidence="6">
    <location>
        <begin position="149"/>
        <end position="174"/>
    </location>
</feature>
<name>A0A1I8FHY8_9PLAT</name>
<evidence type="ECO:0000256" key="1">
    <source>
        <dbReference type="ARBA" id="ARBA00022473"/>
    </source>
</evidence>
<dbReference type="SUPFAM" id="SSF90073">
    <property type="entry name" value="GCM domain"/>
    <property type="match status" value="1"/>
</dbReference>
<proteinExistence type="predicted"/>
<dbReference type="PANTHER" id="PTHR12414:SF8">
    <property type="entry name" value="TRANSCRIPTION FACTOR GLIAL CELLS MISSING-RELATED"/>
    <property type="match status" value="1"/>
</dbReference>
<keyword evidence="1" id="KW-0217">Developmental protein</keyword>
<dbReference type="InterPro" id="IPR043021">
    <property type="entry name" value="GCM_small"/>
</dbReference>
<evidence type="ECO:0000313" key="9">
    <source>
        <dbReference type="WBParaSite" id="maker-unitig_33756-snap-gene-0.1-mRNA-1"/>
    </source>
</evidence>
<dbReference type="Gene3D" id="3.30.70.3530">
    <property type="entry name" value="GCM motif"/>
    <property type="match status" value="1"/>
</dbReference>
<dbReference type="GO" id="GO:0042063">
    <property type="term" value="P:gliogenesis"/>
    <property type="evidence" value="ECO:0007669"/>
    <property type="project" value="TreeGrafter"/>
</dbReference>
<dbReference type="InterPro" id="IPR043020">
    <property type="entry name" value="GCM_large"/>
</dbReference>
<reference evidence="9" key="1">
    <citation type="submission" date="2016-11" db="UniProtKB">
        <authorList>
            <consortium name="WormBaseParasite"/>
        </authorList>
    </citation>
    <scope>IDENTIFICATION</scope>
</reference>
<protein>
    <submittedName>
        <fullName evidence="9">GCM domain-containing protein</fullName>
    </submittedName>
</protein>
<dbReference type="WBParaSite" id="maker-unitig_33756-snap-gene-0.1-mRNA-1">
    <property type="protein sequence ID" value="maker-unitig_33756-snap-gene-0.1-mRNA-1"/>
    <property type="gene ID" value="maker-unitig_33756-snap-gene-0.1"/>
</dbReference>
<dbReference type="AlphaFoldDB" id="A0A1I8FHY8"/>
<dbReference type="GO" id="GO:0005634">
    <property type="term" value="C:nucleus"/>
    <property type="evidence" value="ECO:0007669"/>
    <property type="project" value="TreeGrafter"/>
</dbReference>
<dbReference type="GO" id="GO:0001228">
    <property type="term" value="F:DNA-binding transcription activator activity, RNA polymerase II-specific"/>
    <property type="evidence" value="ECO:0007669"/>
    <property type="project" value="InterPro"/>
</dbReference>
<feature type="domain" description="GCM" evidence="7">
    <location>
        <begin position="13"/>
        <end position="167"/>
    </location>
</feature>
<dbReference type="GO" id="GO:0000978">
    <property type="term" value="F:RNA polymerase II cis-regulatory region sequence-specific DNA binding"/>
    <property type="evidence" value="ECO:0007669"/>
    <property type="project" value="TreeGrafter"/>
</dbReference>
<keyword evidence="3" id="KW-0238">DNA-binding</keyword>
<evidence type="ECO:0000259" key="7">
    <source>
        <dbReference type="PROSITE" id="PS50807"/>
    </source>
</evidence>
<accession>A0A1I8FHY8</accession>
<dbReference type="InterPro" id="IPR036115">
    <property type="entry name" value="GCM_dom_sf"/>
</dbReference>
<evidence type="ECO:0000256" key="6">
    <source>
        <dbReference type="SAM" id="MobiDB-lite"/>
    </source>
</evidence>
<feature type="region of interest" description="Disordered" evidence="6">
    <location>
        <begin position="83"/>
        <end position="107"/>
    </location>
</feature>
<organism evidence="8 9">
    <name type="scientific">Macrostomum lignano</name>
    <dbReference type="NCBI Taxonomy" id="282301"/>
    <lineage>
        <taxon>Eukaryota</taxon>
        <taxon>Metazoa</taxon>
        <taxon>Spiralia</taxon>
        <taxon>Lophotrochozoa</taxon>
        <taxon>Platyhelminthes</taxon>
        <taxon>Rhabditophora</taxon>
        <taxon>Macrostomorpha</taxon>
        <taxon>Macrostomida</taxon>
        <taxon>Macrostomidae</taxon>
        <taxon>Macrostomum</taxon>
    </lineage>
</organism>
<evidence type="ECO:0000313" key="8">
    <source>
        <dbReference type="Proteomes" id="UP000095280"/>
    </source>
</evidence>
<evidence type="ECO:0000256" key="2">
    <source>
        <dbReference type="ARBA" id="ARBA00023015"/>
    </source>
</evidence>
<evidence type="ECO:0000256" key="3">
    <source>
        <dbReference type="ARBA" id="ARBA00023125"/>
    </source>
</evidence>
<evidence type="ECO:0000256" key="5">
    <source>
        <dbReference type="ARBA" id="ARBA00023242"/>
    </source>
</evidence>
<dbReference type="Gene3D" id="2.20.25.670">
    <property type="entry name" value="GCM domain, large subdomain"/>
    <property type="match status" value="1"/>
</dbReference>
<dbReference type="Pfam" id="PF03615">
    <property type="entry name" value="GCM"/>
    <property type="match status" value="1"/>
</dbReference>
<dbReference type="PROSITE" id="PS50807">
    <property type="entry name" value="GCM"/>
    <property type="match status" value="1"/>
</dbReference>
<sequence>MAELQQQVSASKRSWDINDSKLAIADRHDSFQLWPNDTAATLLPGLGRGQTAQPRLGDANTNNHNVSILKKSCLGVLVQPRLSGPHRQPAALRPPSATRRERKQCGKPCPNAKCDGTLVLQACRGHSGYPVTHFWRHLNGCVYFQAKGAHDHPAPDLKPSEEFRKNNRKATKRPRPLLLARAGQQPTVLDCTDQVDGPLPPAKALRLQAFVGPTRT</sequence>
<keyword evidence="2" id="KW-0805">Transcription regulation</keyword>
<feature type="compositionally biased region" description="Basic and acidic residues" evidence="6">
    <location>
        <begin position="149"/>
        <end position="165"/>
    </location>
</feature>
<dbReference type="Proteomes" id="UP000095280">
    <property type="component" value="Unplaced"/>
</dbReference>
<evidence type="ECO:0000256" key="4">
    <source>
        <dbReference type="ARBA" id="ARBA00023163"/>
    </source>
</evidence>
<dbReference type="InterPro" id="IPR003902">
    <property type="entry name" value="Tscrpt_reg_GCM"/>
</dbReference>
<dbReference type="InterPro" id="IPR039791">
    <property type="entry name" value="GCM"/>
</dbReference>
<keyword evidence="8" id="KW-1185">Reference proteome</keyword>
<dbReference type="PANTHER" id="PTHR12414">
    <property type="entry name" value="GLIAL CELLS MISSING RELATED/GLIDE"/>
    <property type="match status" value="1"/>
</dbReference>
<keyword evidence="5" id="KW-0539">Nucleus</keyword>